<dbReference type="AlphaFoldDB" id="A0A319DRL1"/>
<evidence type="ECO:0000256" key="5">
    <source>
        <dbReference type="ARBA" id="ARBA00023163"/>
    </source>
</evidence>
<dbReference type="GO" id="GO:0006351">
    <property type="term" value="P:DNA-templated transcription"/>
    <property type="evidence" value="ECO:0007669"/>
    <property type="project" value="InterPro"/>
</dbReference>
<dbReference type="CDD" id="cd00067">
    <property type="entry name" value="GAL4"/>
    <property type="match status" value="1"/>
</dbReference>
<keyword evidence="2" id="KW-0479">Metal-binding</keyword>
<dbReference type="SUPFAM" id="SSF57701">
    <property type="entry name" value="Zn2/Cys6 DNA-binding domain"/>
    <property type="match status" value="1"/>
</dbReference>
<feature type="domain" description="Zn(2)-C6 fungal-type" evidence="7">
    <location>
        <begin position="14"/>
        <end position="43"/>
    </location>
</feature>
<dbReference type="GO" id="GO:0003677">
    <property type="term" value="F:DNA binding"/>
    <property type="evidence" value="ECO:0007669"/>
    <property type="project" value="UniProtKB-KW"/>
</dbReference>
<reference evidence="8 9" key="1">
    <citation type="submission" date="2018-02" db="EMBL/GenBank/DDBJ databases">
        <title>The genomes of Aspergillus section Nigri reveals drivers in fungal speciation.</title>
        <authorList>
            <consortium name="DOE Joint Genome Institute"/>
            <person name="Vesth T.C."/>
            <person name="Nybo J."/>
            <person name="Theobald S."/>
            <person name="Brandl J."/>
            <person name="Frisvad J.C."/>
            <person name="Nielsen K.F."/>
            <person name="Lyhne E.K."/>
            <person name="Kogle M.E."/>
            <person name="Kuo A."/>
            <person name="Riley R."/>
            <person name="Clum A."/>
            <person name="Nolan M."/>
            <person name="Lipzen A."/>
            <person name="Salamov A."/>
            <person name="Henrissat B."/>
            <person name="Wiebenga A."/>
            <person name="De vries R.P."/>
            <person name="Grigoriev I.V."/>
            <person name="Mortensen U.H."/>
            <person name="Andersen M.R."/>
            <person name="Baker S.E."/>
        </authorList>
    </citation>
    <scope>NUCLEOTIDE SEQUENCE [LARGE SCALE GENOMIC DNA]</scope>
    <source>
        <strain evidence="8 9">CBS 121057</strain>
    </source>
</reference>
<dbReference type="GO" id="GO:0009893">
    <property type="term" value="P:positive regulation of metabolic process"/>
    <property type="evidence" value="ECO:0007669"/>
    <property type="project" value="UniProtKB-ARBA"/>
</dbReference>
<name>A0A319DRL1_ASPSB</name>
<evidence type="ECO:0000256" key="2">
    <source>
        <dbReference type="ARBA" id="ARBA00022723"/>
    </source>
</evidence>
<dbReference type="Pfam" id="PF00172">
    <property type="entry name" value="Zn_clus"/>
    <property type="match status" value="1"/>
</dbReference>
<dbReference type="Proteomes" id="UP000248423">
    <property type="component" value="Unassembled WGS sequence"/>
</dbReference>
<dbReference type="EMBL" id="KZ826458">
    <property type="protein sequence ID" value="PYI00317.1"/>
    <property type="molecule type" value="Genomic_DNA"/>
</dbReference>
<evidence type="ECO:0000313" key="8">
    <source>
        <dbReference type="EMBL" id="PYI00317.1"/>
    </source>
</evidence>
<evidence type="ECO:0000256" key="3">
    <source>
        <dbReference type="ARBA" id="ARBA00023015"/>
    </source>
</evidence>
<dbReference type="InterPro" id="IPR001138">
    <property type="entry name" value="Zn2Cys6_DnaBD"/>
</dbReference>
<protein>
    <recommendedName>
        <fullName evidence="7">Zn(2)-C6 fungal-type domain-containing protein</fullName>
    </recommendedName>
</protein>
<dbReference type="PANTHER" id="PTHR31001">
    <property type="entry name" value="UNCHARACTERIZED TRANSCRIPTIONAL REGULATORY PROTEIN"/>
    <property type="match status" value="1"/>
</dbReference>
<dbReference type="InterPro" id="IPR050613">
    <property type="entry name" value="Sec_Metabolite_Reg"/>
</dbReference>
<dbReference type="GO" id="GO:0005634">
    <property type="term" value="C:nucleus"/>
    <property type="evidence" value="ECO:0007669"/>
    <property type="project" value="UniProtKB-SubCell"/>
</dbReference>
<dbReference type="VEuPathDB" id="FungiDB:BO78DRAFT_465396"/>
<dbReference type="InterPro" id="IPR036864">
    <property type="entry name" value="Zn2-C6_fun-type_DNA-bd_sf"/>
</dbReference>
<evidence type="ECO:0000256" key="4">
    <source>
        <dbReference type="ARBA" id="ARBA00023125"/>
    </source>
</evidence>
<dbReference type="GO" id="GO:0008270">
    <property type="term" value="F:zinc ion binding"/>
    <property type="evidence" value="ECO:0007669"/>
    <property type="project" value="InterPro"/>
</dbReference>
<dbReference type="SMART" id="SM00906">
    <property type="entry name" value="Fungal_trans"/>
    <property type="match status" value="1"/>
</dbReference>
<keyword evidence="5" id="KW-0804">Transcription</keyword>
<organism evidence="8 9">
    <name type="scientific">Aspergillus sclerotiicarbonarius (strain CBS 121057 / IBT 28362)</name>
    <dbReference type="NCBI Taxonomy" id="1448318"/>
    <lineage>
        <taxon>Eukaryota</taxon>
        <taxon>Fungi</taxon>
        <taxon>Dikarya</taxon>
        <taxon>Ascomycota</taxon>
        <taxon>Pezizomycotina</taxon>
        <taxon>Eurotiomycetes</taxon>
        <taxon>Eurotiomycetidae</taxon>
        <taxon>Eurotiales</taxon>
        <taxon>Aspergillaceae</taxon>
        <taxon>Aspergillus</taxon>
        <taxon>Aspergillus subgen. Circumdati</taxon>
    </lineage>
</organism>
<dbReference type="Gene3D" id="4.10.240.10">
    <property type="entry name" value="Zn(2)-C6 fungal-type DNA-binding domain"/>
    <property type="match status" value="1"/>
</dbReference>
<dbReference type="STRING" id="1448318.A0A319DRL1"/>
<dbReference type="SMART" id="SM00066">
    <property type="entry name" value="GAL4"/>
    <property type="match status" value="1"/>
</dbReference>
<keyword evidence="6" id="KW-0539">Nucleus</keyword>
<keyword evidence="4" id="KW-0238">DNA-binding</keyword>
<evidence type="ECO:0000259" key="7">
    <source>
        <dbReference type="PROSITE" id="PS50048"/>
    </source>
</evidence>
<dbReference type="OrthoDB" id="3989227at2759"/>
<evidence type="ECO:0000313" key="9">
    <source>
        <dbReference type="Proteomes" id="UP000248423"/>
    </source>
</evidence>
<dbReference type="InterPro" id="IPR007219">
    <property type="entry name" value="XnlR_reg_dom"/>
</dbReference>
<keyword evidence="3" id="KW-0805">Transcription regulation</keyword>
<comment type="subcellular location">
    <subcellularLocation>
        <location evidence="1">Nucleus</location>
    </subcellularLocation>
</comment>
<dbReference type="GO" id="GO:0000981">
    <property type="term" value="F:DNA-binding transcription factor activity, RNA polymerase II-specific"/>
    <property type="evidence" value="ECO:0007669"/>
    <property type="project" value="InterPro"/>
</dbReference>
<evidence type="ECO:0000256" key="1">
    <source>
        <dbReference type="ARBA" id="ARBA00004123"/>
    </source>
</evidence>
<proteinExistence type="predicted"/>
<dbReference type="CDD" id="cd12148">
    <property type="entry name" value="fungal_TF_MHR"/>
    <property type="match status" value="1"/>
</dbReference>
<accession>A0A319DRL1</accession>
<gene>
    <name evidence="8" type="ORF">BO78DRAFT_465396</name>
</gene>
<dbReference type="PANTHER" id="PTHR31001:SF50">
    <property type="entry name" value="ZN(II)2CYS6 TRANSCRIPTION FACTOR (EUROFUNG)"/>
    <property type="match status" value="1"/>
</dbReference>
<evidence type="ECO:0000256" key="6">
    <source>
        <dbReference type="ARBA" id="ARBA00023242"/>
    </source>
</evidence>
<sequence>MTRHMVDVASGQRSCRECNRKKIRCSKTAPCSHCVRRGLDCVFPGPSRAPRRKKRPLKAELVARLKSLEQELADRAGGPPVGGAADRHGTLLVGGDFGQSVNHEAFLSLSGQIKEQRNHGNQFVFGHSSLADSLREYHPTTTHSQWLWQAYDQNVAPVISIFHRPSLHRMITKASTNPEHLDRSSEAVVFAVYFAAATSMRPEDCLRDLGEEHPVVLQRYRFATQQALSRAGFLQSRSLPVLQATVFFLTCLRDAGDADFVWTMVAAVHRLAQGLGLHRDGTHFGLTPFETEMRRRLWWSIYLLDTRSSQSYPTGSLVSEGSYDTSLPLNINDSDIAPESADVPELAGFSEMTFCLIRCEMTVLVRRNLNAQDNTDGEKDLENRLHEVEKVHVRLHERYLRFCDVSIPIQWTTATVIRLALARLWLVTHLPRWRLNDPVASPKREQLFLTAIEVVGFAHLLETDPRTSKWSWLFEGYMQWQAVTLVLAGMCGQPSSPVTDRAWVVVNQAVARWASRDQRGVMMRPISRLMERAAVAHNKELMLKSAIDVEPAYLINNTMDLHEIDSASPSRNGEDLTAMDLFNDILGENA</sequence>
<dbReference type="PROSITE" id="PS50048">
    <property type="entry name" value="ZN2_CY6_FUNGAL_2"/>
    <property type="match status" value="1"/>
</dbReference>
<dbReference type="Pfam" id="PF04082">
    <property type="entry name" value="Fungal_trans"/>
    <property type="match status" value="1"/>
</dbReference>
<keyword evidence="9" id="KW-1185">Reference proteome</keyword>